<feature type="domain" description="S-adenosylmethionine-dependent methyltransferase" evidence="6">
    <location>
        <begin position="856"/>
        <end position="1065"/>
    </location>
</feature>
<feature type="coiled-coil region" evidence="4">
    <location>
        <begin position="332"/>
        <end position="366"/>
    </location>
</feature>
<reference evidence="7" key="1">
    <citation type="submission" date="2020-06" db="EMBL/GenBank/DDBJ databases">
        <authorList>
            <consortium name="Plant Systems Biology data submission"/>
        </authorList>
    </citation>
    <scope>NUCLEOTIDE SEQUENCE</scope>
    <source>
        <strain evidence="7">D6</strain>
    </source>
</reference>
<organism evidence="7 8">
    <name type="scientific">Seminavis robusta</name>
    <dbReference type="NCBI Taxonomy" id="568900"/>
    <lineage>
        <taxon>Eukaryota</taxon>
        <taxon>Sar</taxon>
        <taxon>Stramenopiles</taxon>
        <taxon>Ochrophyta</taxon>
        <taxon>Bacillariophyta</taxon>
        <taxon>Bacillariophyceae</taxon>
        <taxon>Bacillariophycidae</taxon>
        <taxon>Naviculales</taxon>
        <taxon>Naviculaceae</taxon>
        <taxon>Seminavis</taxon>
    </lineage>
</organism>
<keyword evidence="1 7" id="KW-0489">Methyltransferase</keyword>
<dbReference type="Proteomes" id="UP001153069">
    <property type="component" value="Unassembled WGS sequence"/>
</dbReference>
<dbReference type="PANTHER" id="PTHR43042">
    <property type="entry name" value="SAM-DEPENDENT METHYLTRANSFERASE"/>
    <property type="match status" value="1"/>
</dbReference>
<feature type="region of interest" description="Disordered" evidence="5">
    <location>
        <begin position="41"/>
        <end position="122"/>
    </location>
</feature>
<feature type="region of interest" description="Disordered" evidence="5">
    <location>
        <begin position="128"/>
        <end position="147"/>
    </location>
</feature>
<dbReference type="SUPFAM" id="SSF53335">
    <property type="entry name" value="S-adenosyl-L-methionine-dependent methyltransferases"/>
    <property type="match status" value="1"/>
</dbReference>
<sequence>MSLLTRSIRTDLIRLLVVPLVLLHVILLPTQVTSFVLIPNSNSRSHHHRVSSTSLASSTKRPKHNNNKNTGTGKKQFTLQDLRREIEQKPASFLPDNTNSNGEAKKSNYRRSRKRAQNPKQQYVYAKQRQQQNNNNNNQQQQDDTTTPVTAAIAIVEPPLAVTLARDYGLTQPASQHCDALVDTQPVILGQIRVEPDDDDTTTTSTANTKSGSYAYIIDKPAGWAILGGAPNNKKAATVDDEEDSNTIPEKASSTGKKQMTTRLEITDEDGSRDVLEYNEADLLAIMTPEEVEQYKAETIMAAEDAKSRKITTQKVQVRVDQDTDDEEFLFLAEEEDKEEMGEIELQELETIEQEEREILSAMTQEELQEYVQEVGPLPEHFLRYQRLQQQQAEDVPTPLLDSIDKQADDETTSSQQEQQITRLEITDEDGSMDVLEYSEADLLAVMTPEEVEEYKANEPAPKMRGMTTKKVQVRTDDDSEEDDEEFLSLGDADLGEMQLEEELDDIEMEAEVSPNNEYVTEEEAEQHSSQHSLVRDDKSQIDVETAQVLSKIQARSESAAKSKTASFAPYSRPSVVAWLKELKAQEGKPMKGGKYWTALAGATEVDDSGILILCPKEYTDNVFVDYLEYVAVIGNDKNLAPKPKNVVSLSKDALTIDIASTLRRGRREDTVQTVKVMVPEQFSSCNSIIQACQKQFQDGIRGDPAGNPLGRLANRRLLHCNAVSISSLVHDESEEVETERVTDDIAILAERRNQQQYQEGSFLGRSELQNNPLTTAYREINGAADGFPGWTVDRYGKWLLVQHDDKMPRGPLPSIHDGNTVGIYYLTHHQDRSAMGSGGATLDSSVRMTRPILLEGQPAPDAIDILENGVTYQVSLDKDLSTGIFLDQRPQRAWLTRNCNEETHVLNCFAHCGGFSIAAATAGASTTSIDLSKKWLDRVQPQLEANGVPFDDKHDCIFGDCFDWLAKLEKRGEKYDIVILDPPSASVGGKKKKRWSIKKDMPELVALAAKVVKKGGLLLTTTNSASLSPVKFARLCRRGLEDAGLGSSAKLERIQPMPHDFPSVGAQPVKNLVWRLN</sequence>
<dbReference type="AlphaFoldDB" id="A0A9N8EFK2"/>
<dbReference type="GO" id="GO:0032259">
    <property type="term" value="P:methylation"/>
    <property type="evidence" value="ECO:0007669"/>
    <property type="project" value="UniProtKB-KW"/>
</dbReference>
<feature type="compositionally biased region" description="Basic residues" evidence="5">
    <location>
        <begin position="107"/>
        <end position="117"/>
    </location>
</feature>
<dbReference type="Gene3D" id="3.40.50.150">
    <property type="entry name" value="Vaccinia Virus protein VP39"/>
    <property type="match status" value="1"/>
</dbReference>
<gene>
    <name evidence="7" type="ORF">SEMRO_1121_G243420.1</name>
</gene>
<dbReference type="GO" id="GO:0008168">
    <property type="term" value="F:methyltransferase activity"/>
    <property type="evidence" value="ECO:0007669"/>
    <property type="project" value="UniProtKB-KW"/>
</dbReference>
<evidence type="ECO:0000259" key="6">
    <source>
        <dbReference type="Pfam" id="PF10672"/>
    </source>
</evidence>
<dbReference type="Gene3D" id="3.30.750.80">
    <property type="entry name" value="RNA methyltransferase domain (HRMD) like"/>
    <property type="match status" value="1"/>
</dbReference>
<dbReference type="EMBL" id="CAICTM010001119">
    <property type="protein sequence ID" value="CAB9520627.1"/>
    <property type="molecule type" value="Genomic_DNA"/>
</dbReference>
<accession>A0A9N8EFK2</accession>
<evidence type="ECO:0000256" key="5">
    <source>
        <dbReference type="SAM" id="MobiDB-lite"/>
    </source>
</evidence>
<evidence type="ECO:0000256" key="3">
    <source>
        <dbReference type="ARBA" id="ARBA00022691"/>
    </source>
</evidence>
<name>A0A9N8EFK2_9STRA</name>
<dbReference type="InterPro" id="IPR029063">
    <property type="entry name" value="SAM-dependent_MTases_sf"/>
</dbReference>
<protein>
    <submittedName>
        <fullName evidence="7">Large subunit methyltransferase I</fullName>
    </submittedName>
</protein>
<evidence type="ECO:0000313" key="8">
    <source>
        <dbReference type="Proteomes" id="UP001153069"/>
    </source>
</evidence>
<keyword evidence="8" id="KW-1185">Reference proteome</keyword>
<evidence type="ECO:0000256" key="4">
    <source>
        <dbReference type="SAM" id="Coils"/>
    </source>
</evidence>
<keyword evidence="4" id="KW-0175">Coiled coil</keyword>
<feature type="region of interest" description="Disordered" evidence="5">
    <location>
        <begin position="453"/>
        <end position="485"/>
    </location>
</feature>
<proteinExistence type="predicted"/>
<evidence type="ECO:0000256" key="1">
    <source>
        <dbReference type="ARBA" id="ARBA00022603"/>
    </source>
</evidence>
<dbReference type="InterPro" id="IPR019614">
    <property type="entry name" value="SAM-dep_methyl-trfase"/>
</dbReference>
<dbReference type="OrthoDB" id="40071at2759"/>
<evidence type="ECO:0000313" key="7">
    <source>
        <dbReference type="EMBL" id="CAB9520627.1"/>
    </source>
</evidence>
<feature type="region of interest" description="Disordered" evidence="5">
    <location>
        <begin position="236"/>
        <end position="260"/>
    </location>
</feature>
<dbReference type="PANTHER" id="PTHR43042:SF3">
    <property type="entry name" value="RIBOSOMAL RNA LARGE SUBUNIT METHYLTRANSFERASE YWBD-RELATED"/>
    <property type="match status" value="1"/>
</dbReference>
<feature type="compositionally biased region" description="Polar residues" evidence="5">
    <location>
        <begin position="246"/>
        <end position="260"/>
    </location>
</feature>
<evidence type="ECO:0000256" key="2">
    <source>
        <dbReference type="ARBA" id="ARBA00022679"/>
    </source>
</evidence>
<dbReference type="Pfam" id="PF10672">
    <property type="entry name" value="Methyltrans_SAM"/>
    <property type="match status" value="1"/>
</dbReference>
<keyword evidence="2" id="KW-0808">Transferase</keyword>
<keyword evidence="3" id="KW-0949">S-adenosyl-L-methionine</keyword>
<comment type="caution">
    <text evidence="7">The sequence shown here is derived from an EMBL/GenBank/DDBJ whole genome shotgun (WGS) entry which is preliminary data.</text>
</comment>